<proteinExistence type="predicted"/>
<comment type="caution">
    <text evidence="2">The sequence shown here is derived from an EMBL/GenBank/DDBJ whole genome shotgun (WGS) entry which is preliminary data.</text>
</comment>
<organism evidence="2 3">
    <name type="scientific">Prorocentrum cordatum</name>
    <dbReference type="NCBI Taxonomy" id="2364126"/>
    <lineage>
        <taxon>Eukaryota</taxon>
        <taxon>Sar</taxon>
        <taxon>Alveolata</taxon>
        <taxon>Dinophyceae</taxon>
        <taxon>Prorocentrales</taxon>
        <taxon>Prorocentraceae</taxon>
        <taxon>Prorocentrum</taxon>
    </lineage>
</organism>
<feature type="compositionally biased region" description="Low complexity" evidence="1">
    <location>
        <begin position="824"/>
        <end position="840"/>
    </location>
</feature>
<accession>A0ABN9YC87</accession>
<feature type="compositionally biased region" description="Polar residues" evidence="1">
    <location>
        <begin position="289"/>
        <end position="300"/>
    </location>
</feature>
<reference evidence="2" key="1">
    <citation type="submission" date="2023-10" db="EMBL/GenBank/DDBJ databases">
        <authorList>
            <person name="Chen Y."/>
            <person name="Shah S."/>
            <person name="Dougan E. K."/>
            <person name="Thang M."/>
            <person name="Chan C."/>
        </authorList>
    </citation>
    <scope>NUCLEOTIDE SEQUENCE [LARGE SCALE GENOMIC DNA]</scope>
</reference>
<feature type="compositionally biased region" description="Low complexity" evidence="1">
    <location>
        <begin position="235"/>
        <end position="247"/>
    </location>
</feature>
<evidence type="ECO:0000313" key="2">
    <source>
        <dbReference type="EMBL" id="CAK0910386.1"/>
    </source>
</evidence>
<feature type="region of interest" description="Disordered" evidence="1">
    <location>
        <begin position="863"/>
        <end position="901"/>
    </location>
</feature>
<sequence>MHSGLVILHLGAIGHAAQRGSHILLDFSRSAMPRGGRSAATRAPRNGATCSIAASDHDSRNTPVQKYRARCKEGDLRHVAAHHDPRVYPPETISAAALTRPAIHTLPGDVHVHGWLRSQGDSPFPAQPRANLDATRAALRDLGLTCPEDPRRAGATPAQDGVGPDANFSGSAFQSLGPVSMQFREESISVPDARPPKAPSANAMAAAPAARAARCPSRGCGARAAHSLANAGLARSGPAAAPRHAAPPAAPAPAAPRQLRSASSSRSARRRGAAQDGGERRPVSARCDSASTRYTGTTRTSPEHEGTGAPSTARTTPEVRRSSELVRALRSPCPDPWPAGGTWPRPARPASGPAGGRRTCLDAASVALALRRRPPALELDGQKQDDEGCCAGAALAGPWQPCGAGPACTAAPAAQAPAAAAGRGSARPAHRRAAPAASAGGRARRPSDGFAPLELLGPPSPGGASGCPAAGRRGSLGEASSCSAAGRLRSSIGSNSLLSEASPSGASRRSKWSRRRSLFLEDLEVLDLAGRRMGRAQVITHQVKALAQELRRSMLTSFEQGVWEACDVPHPVAEKRRKEEQRIRDQTEALRKIAKSLTQNLKGWDSDKICTSVGINGDVDALWTERALMNMASDGKLTLLDVEEIQELFDKSCPSGHMNVHQDSSIFSRMCRELYVNASTHDMTQIYHILQKVRSRRNESEGGCSRRDIGSQGIYNEDAKVFILSDFVIAFGKWLSRQKTMDKMLRCSLTTFKLTAVERFRRDLKAASMETTKELVDEVCKQLSRRRSFLAANNLHSEELLGLHLDMSDMRASRSDSGSEDSSSDSGSSWGSQPESPSTSAAQNRKCYQDFRQIWKVTKANVEDMPTLQENEEEEAEEERASPAQAEPAPPEPRAASRQPLAEAYRVGFRRARFDRHRRAHQQAQSAAAPRRDGAGGDGGPSGGREAEAAAQRRGAEEERAGEPEEGGGLGSGSEPSTPRGGEGSSLLLWYQKRLRSLFSVPCFSSSAARVELRVNTLLVACCVSGRLRRDAGTTASGDPLQLANWEA</sequence>
<feature type="region of interest" description="Disordered" evidence="1">
    <location>
        <begin position="184"/>
        <end position="205"/>
    </location>
</feature>
<keyword evidence="3" id="KW-1185">Reference proteome</keyword>
<feature type="compositionally biased region" description="Low complexity" evidence="1">
    <location>
        <begin position="255"/>
        <end position="266"/>
    </location>
</feature>
<dbReference type="EMBL" id="CAUYUJ010022392">
    <property type="protein sequence ID" value="CAK0910386.1"/>
    <property type="molecule type" value="Genomic_DNA"/>
</dbReference>
<evidence type="ECO:0000313" key="3">
    <source>
        <dbReference type="Proteomes" id="UP001189429"/>
    </source>
</evidence>
<feature type="compositionally biased region" description="Basic and acidic residues" evidence="1">
    <location>
        <begin position="954"/>
        <end position="963"/>
    </location>
</feature>
<gene>
    <name evidence="2" type="ORF">PCOR1329_LOCUS84581</name>
</gene>
<feature type="region of interest" description="Disordered" evidence="1">
    <location>
        <begin position="811"/>
        <end position="844"/>
    </location>
</feature>
<feature type="region of interest" description="Disordered" evidence="1">
    <location>
        <begin position="419"/>
        <end position="471"/>
    </location>
</feature>
<evidence type="ECO:0000256" key="1">
    <source>
        <dbReference type="SAM" id="MobiDB-lite"/>
    </source>
</evidence>
<protein>
    <submittedName>
        <fullName evidence="2">Uncharacterized protein</fullName>
    </submittedName>
</protein>
<feature type="region of interest" description="Disordered" evidence="1">
    <location>
        <begin position="915"/>
        <end position="984"/>
    </location>
</feature>
<name>A0ABN9YC87_9DINO</name>
<feature type="compositionally biased region" description="Low complexity" evidence="1">
    <location>
        <begin position="344"/>
        <end position="358"/>
    </location>
</feature>
<dbReference type="Proteomes" id="UP001189429">
    <property type="component" value="Unassembled WGS sequence"/>
</dbReference>
<feature type="region of interest" description="Disordered" evidence="1">
    <location>
        <begin position="235"/>
        <end position="358"/>
    </location>
</feature>